<evidence type="ECO:0000256" key="1">
    <source>
        <dbReference type="SAM" id="SignalP"/>
    </source>
</evidence>
<keyword evidence="3" id="KW-1185">Reference proteome</keyword>
<gene>
    <name evidence="2" type="ORF">SAMN05421644_10267</name>
</gene>
<feature type="signal peptide" evidence="1">
    <location>
        <begin position="1"/>
        <end position="19"/>
    </location>
</feature>
<reference evidence="3" key="1">
    <citation type="submission" date="2016-10" db="EMBL/GenBank/DDBJ databases">
        <authorList>
            <person name="Varghese N."/>
            <person name="Submissions S."/>
        </authorList>
    </citation>
    <scope>NUCLEOTIDE SEQUENCE [LARGE SCALE GENOMIC DNA]</scope>
    <source>
        <strain evidence="3">DSM 173</strain>
    </source>
</reference>
<evidence type="ECO:0000313" key="3">
    <source>
        <dbReference type="Proteomes" id="UP000198672"/>
    </source>
</evidence>
<proteinExistence type="predicted"/>
<feature type="chain" id="PRO_5011581321" evidence="1">
    <location>
        <begin position="20"/>
        <end position="186"/>
    </location>
</feature>
<dbReference type="PROSITE" id="PS51257">
    <property type="entry name" value="PROKAR_LIPOPROTEIN"/>
    <property type="match status" value="1"/>
</dbReference>
<dbReference type="AlphaFoldDB" id="A0A1H3B7D5"/>
<organism evidence="2 3">
    <name type="scientific">Allochromatium warmingii</name>
    <name type="common">Chromatium warmingii</name>
    <dbReference type="NCBI Taxonomy" id="61595"/>
    <lineage>
        <taxon>Bacteria</taxon>
        <taxon>Pseudomonadati</taxon>
        <taxon>Pseudomonadota</taxon>
        <taxon>Gammaproteobacteria</taxon>
        <taxon>Chromatiales</taxon>
        <taxon>Chromatiaceae</taxon>
        <taxon>Allochromatium</taxon>
    </lineage>
</organism>
<sequence>MFSRFSLLLLLSLSVLSFALVLGGCAAAPPGQRGPLVQSITPDEYGERLCRHLDLEEYSACLSEVLEYFETHQSNTLADGRNSTSGPIALILERQVYLGQYAISPLAARFRVTRGQQWCEGSYNAMTGSADAIHRVVCSDGRRGQAELTSDLDGRNGIGELILDDGTRADLVFGYRALGIPDAIKK</sequence>
<dbReference type="EMBL" id="FNOW01000002">
    <property type="protein sequence ID" value="SDX37930.1"/>
    <property type="molecule type" value="Genomic_DNA"/>
</dbReference>
<keyword evidence="1" id="KW-0732">Signal</keyword>
<protein>
    <submittedName>
        <fullName evidence="2">Uncharacterized protein</fullName>
    </submittedName>
</protein>
<dbReference type="STRING" id="61595.SAMN05421644_10267"/>
<dbReference type="Proteomes" id="UP000198672">
    <property type="component" value="Unassembled WGS sequence"/>
</dbReference>
<name>A0A1H3B7D5_ALLWA</name>
<evidence type="ECO:0000313" key="2">
    <source>
        <dbReference type="EMBL" id="SDX37930.1"/>
    </source>
</evidence>
<dbReference type="RefSeq" id="WP_245709042.1">
    <property type="nucleotide sequence ID" value="NZ_FNOW01000002.1"/>
</dbReference>
<accession>A0A1H3B7D5</accession>